<feature type="transmembrane region" description="Helical" evidence="1">
    <location>
        <begin position="62"/>
        <end position="86"/>
    </location>
</feature>
<keyword evidence="1" id="KW-0472">Membrane</keyword>
<evidence type="ECO:0000313" key="2">
    <source>
        <dbReference type="EMBL" id="SCU67728.1"/>
    </source>
</evidence>
<dbReference type="VEuPathDB" id="TriTrypDB:TEOVI_000820700"/>
<sequence length="88" mass="10088">MIRSLGYRLSNPVVTRYARSISLQVEKSCATLADKIVRGRATNVFYTHPSYVMAREKMLYTLWVDSGVFLLSLRAMLPFFCVALFFKA</sequence>
<dbReference type="RefSeq" id="XP_067079008.1">
    <property type="nucleotide sequence ID" value="XM_067222907.1"/>
</dbReference>
<dbReference type="EMBL" id="CZPT02000797">
    <property type="protein sequence ID" value="SCU67728.1"/>
    <property type="molecule type" value="Genomic_DNA"/>
</dbReference>
<keyword evidence="1" id="KW-0812">Transmembrane</keyword>
<protein>
    <submittedName>
        <fullName evidence="2">Uncharacterized protein</fullName>
    </submittedName>
</protein>
<gene>
    <name evidence="2" type="ORF">TEOVI_000820700</name>
</gene>
<reference evidence="2" key="1">
    <citation type="submission" date="2016-09" db="EMBL/GenBank/DDBJ databases">
        <authorList>
            <person name="Hebert L."/>
            <person name="Moumen B."/>
        </authorList>
    </citation>
    <scope>NUCLEOTIDE SEQUENCE [LARGE SCALE GENOMIC DNA]</scope>
    <source>
        <strain evidence="2">OVI</strain>
    </source>
</reference>
<keyword evidence="3" id="KW-1185">Reference proteome</keyword>
<name>A0A1G4I6X4_TRYEQ</name>
<evidence type="ECO:0000256" key="1">
    <source>
        <dbReference type="SAM" id="Phobius"/>
    </source>
</evidence>
<comment type="caution">
    <text evidence="2">The sequence shown here is derived from an EMBL/GenBank/DDBJ whole genome shotgun (WGS) entry which is preliminary data.</text>
</comment>
<proteinExistence type="predicted"/>
<dbReference type="GeneID" id="92382141"/>
<organism evidence="2 3">
    <name type="scientific">Trypanosoma equiperdum</name>
    <dbReference type="NCBI Taxonomy" id="5694"/>
    <lineage>
        <taxon>Eukaryota</taxon>
        <taxon>Discoba</taxon>
        <taxon>Euglenozoa</taxon>
        <taxon>Kinetoplastea</taxon>
        <taxon>Metakinetoplastina</taxon>
        <taxon>Trypanosomatida</taxon>
        <taxon>Trypanosomatidae</taxon>
        <taxon>Trypanosoma</taxon>
    </lineage>
</organism>
<evidence type="ECO:0000313" key="3">
    <source>
        <dbReference type="Proteomes" id="UP000195570"/>
    </source>
</evidence>
<accession>A0A1G4I6X4</accession>
<keyword evidence="1" id="KW-1133">Transmembrane helix</keyword>
<dbReference type="AlphaFoldDB" id="A0A1G4I6X4"/>
<dbReference type="Proteomes" id="UP000195570">
    <property type="component" value="Unassembled WGS sequence"/>
</dbReference>